<dbReference type="EMBL" id="JAJSON010000020">
    <property type="protein sequence ID" value="MCG9971976.1"/>
    <property type="molecule type" value="Genomic_DNA"/>
</dbReference>
<gene>
    <name evidence="2" type="ORF">LU635_10040</name>
</gene>
<dbReference type="AlphaFoldDB" id="A0A9X1UXE2"/>
<dbReference type="Gene3D" id="3.30.420.40">
    <property type="match status" value="2"/>
</dbReference>
<protein>
    <submittedName>
        <fullName evidence="2">ROK family protein</fullName>
    </submittedName>
</protein>
<accession>A0A9X1UXE2</accession>
<evidence type="ECO:0000313" key="2">
    <source>
        <dbReference type="EMBL" id="MCG9971976.1"/>
    </source>
</evidence>
<name>A0A9X1UXE2_9FLAO</name>
<evidence type="ECO:0000313" key="3">
    <source>
        <dbReference type="Proteomes" id="UP001139344"/>
    </source>
</evidence>
<reference evidence="2" key="1">
    <citation type="submission" date="2021-12" db="EMBL/GenBank/DDBJ databases">
        <title>Description of Gramella crocea sp. nov., a new bacterium isolated from activated sludge.</title>
        <authorList>
            <person name="Zhang X."/>
        </authorList>
    </citation>
    <scope>NUCLEOTIDE SEQUENCE</scope>
    <source>
        <strain evidence="2">YB25</strain>
    </source>
</reference>
<dbReference type="CDD" id="cd23763">
    <property type="entry name" value="ASKHA_ATPase_ROK"/>
    <property type="match status" value="1"/>
</dbReference>
<comment type="caution">
    <text evidence="2">The sequence shown here is derived from an EMBL/GenBank/DDBJ whole genome shotgun (WGS) entry which is preliminary data.</text>
</comment>
<dbReference type="RefSeq" id="WP_240098725.1">
    <property type="nucleotide sequence ID" value="NZ_JAJSON010000020.1"/>
</dbReference>
<dbReference type="Pfam" id="PF00480">
    <property type="entry name" value="ROK"/>
    <property type="match status" value="1"/>
</dbReference>
<proteinExistence type="inferred from homology"/>
<dbReference type="SUPFAM" id="SSF53067">
    <property type="entry name" value="Actin-like ATPase domain"/>
    <property type="match status" value="1"/>
</dbReference>
<comment type="similarity">
    <text evidence="1">Belongs to the ROK (NagC/XylR) family.</text>
</comment>
<evidence type="ECO:0000256" key="1">
    <source>
        <dbReference type="ARBA" id="ARBA00006479"/>
    </source>
</evidence>
<dbReference type="Proteomes" id="UP001139344">
    <property type="component" value="Unassembled WGS sequence"/>
</dbReference>
<organism evidence="2 3">
    <name type="scientific">Christiangramia crocea</name>
    <dbReference type="NCBI Taxonomy" id="2904124"/>
    <lineage>
        <taxon>Bacteria</taxon>
        <taxon>Pseudomonadati</taxon>
        <taxon>Bacteroidota</taxon>
        <taxon>Flavobacteriia</taxon>
        <taxon>Flavobacteriales</taxon>
        <taxon>Flavobacteriaceae</taxon>
        <taxon>Christiangramia</taxon>
    </lineage>
</organism>
<dbReference type="InterPro" id="IPR043129">
    <property type="entry name" value="ATPase_NBD"/>
</dbReference>
<dbReference type="InterPro" id="IPR000600">
    <property type="entry name" value="ROK"/>
</dbReference>
<keyword evidence="3" id="KW-1185">Reference proteome</keyword>
<dbReference type="PANTHER" id="PTHR18964:SF149">
    <property type="entry name" value="BIFUNCTIONAL UDP-N-ACETYLGLUCOSAMINE 2-EPIMERASE_N-ACETYLMANNOSAMINE KINASE"/>
    <property type="match status" value="1"/>
</dbReference>
<dbReference type="PANTHER" id="PTHR18964">
    <property type="entry name" value="ROK (REPRESSOR, ORF, KINASE) FAMILY"/>
    <property type="match status" value="1"/>
</dbReference>
<sequence length="283" mass="31129">MRDTVIGIDIGATKIHMGIVNASRVIKDHVIPTSAKASKEQIIQEIIEGIEKLANDDFKGIGIGVPGLVNVEKGIIYDLWNIPSWKEVFLKDHLERYFNKPVKIINDANSFAMGEKKYGIGKDYSNFVGVSLGTGYGTGIIINNELYSGTLSGAGELANIPYLDKTIEDYCSGKFFRSHYGEEGSVLYKRAEEGDREALKAFDDFGKHLGESFKLILYVLAPEAIILGGSVSKAFRFFEGSLQERINSFPFKRITEKVKIVPSIVSDVSLLGPAALFDDDSAC</sequence>